<dbReference type="AlphaFoldDB" id="A0A1M4UM96"/>
<accession>A0A1M4UM96</accession>
<organism evidence="3 4">
    <name type="scientific">Flavisolibacter ginsengisoli DSM 18119</name>
    <dbReference type="NCBI Taxonomy" id="1121884"/>
    <lineage>
        <taxon>Bacteria</taxon>
        <taxon>Pseudomonadati</taxon>
        <taxon>Bacteroidota</taxon>
        <taxon>Chitinophagia</taxon>
        <taxon>Chitinophagales</taxon>
        <taxon>Chitinophagaceae</taxon>
        <taxon>Flavisolibacter</taxon>
    </lineage>
</organism>
<reference evidence="3 4" key="1">
    <citation type="submission" date="2016-11" db="EMBL/GenBank/DDBJ databases">
        <authorList>
            <person name="Jaros S."/>
            <person name="Januszkiewicz K."/>
            <person name="Wedrychowicz H."/>
        </authorList>
    </citation>
    <scope>NUCLEOTIDE SEQUENCE [LARGE SCALE GENOMIC DNA]</scope>
    <source>
        <strain evidence="3 4">DSM 18119</strain>
    </source>
</reference>
<dbReference type="STRING" id="1121884.SAMN02745131_00707"/>
<proteinExistence type="predicted"/>
<evidence type="ECO:0000256" key="2">
    <source>
        <dbReference type="SAM" id="SignalP"/>
    </source>
</evidence>
<evidence type="ECO:0008006" key="5">
    <source>
        <dbReference type="Google" id="ProtNLM"/>
    </source>
</evidence>
<feature type="signal peptide" evidence="2">
    <location>
        <begin position="1"/>
        <end position="17"/>
    </location>
</feature>
<dbReference type="OrthoDB" id="649587at2"/>
<gene>
    <name evidence="3" type="ORF">SAMN02745131_00707</name>
</gene>
<dbReference type="RefSeq" id="WP_072833847.1">
    <property type="nucleotide sequence ID" value="NZ_FQUU01000002.1"/>
</dbReference>
<evidence type="ECO:0000256" key="1">
    <source>
        <dbReference type="SAM" id="MobiDB-lite"/>
    </source>
</evidence>
<dbReference type="Proteomes" id="UP000184048">
    <property type="component" value="Unassembled WGS sequence"/>
</dbReference>
<name>A0A1M4UM96_9BACT</name>
<feature type="region of interest" description="Disordered" evidence="1">
    <location>
        <begin position="175"/>
        <end position="205"/>
    </location>
</feature>
<dbReference type="Gene3D" id="2.20.110.10">
    <property type="entry name" value="Histone H3 K4-specific methyltransferase SET7/9 N-terminal domain"/>
    <property type="match status" value="1"/>
</dbReference>
<dbReference type="SUPFAM" id="SSF82185">
    <property type="entry name" value="Histone H3 K4-specific methyltransferase SET7/9 N-terminal domain"/>
    <property type="match status" value="1"/>
</dbReference>
<protein>
    <recommendedName>
        <fullName evidence="5">MORN repeat variant</fullName>
    </recommendedName>
</protein>
<dbReference type="EMBL" id="FQUU01000002">
    <property type="protein sequence ID" value="SHE57777.1"/>
    <property type="molecule type" value="Genomic_DNA"/>
</dbReference>
<keyword evidence="4" id="KW-1185">Reference proteome</keyword>
<sequence length="232" mass="26858">MRYLFILILLISVSAQAQWKNYIIGAKGDTLNRIDMKGQKQGPWVVHIDDLRGERGYEEEGIFWNDKKEGTWRRFSLEGDLIAIENYRYGYKDGKNTYFNYQGELMREESWRAIDPKNPYDTVNVYDLQDPTKVVGRKAIKVEPNSYKNGTWRFYDPQMGTIEKTEEWVMDKPKEKPKVVEDDMAPIDPATGEATVKKDEKKVMSKPQAVLDFEKKNAGKKKIKVRTGSTGG</sequence>
<evidence type="ECO:0000313" key="4">
    <source>
        <dbReference type="Proteomes" id="UP000184048"/>
    </source>
</evidence>
<keyword evidence="2" id="KW-0732">Signal</keyword>
<feature type="chain" id="PRO_5012431697" description="MORN repeat variant" evidence="2">
    <location>
        <begin position="18"/>
        <end position="232"/>
    </location>
</feature>
<evidence type="ECO:0000313" key="3">
    <source>
        <dbReference type="EMBL" id="SHE57777.1"/>
    </source>
</evidence>